<dbReference type="SUPFAM" id="SSF52151">
    <property type="entry name" value="FabD/lysophospholipase-like"/>
    <property type="match status" value="1"/>
</dbReference>
<dbReference type="Gene3D" id="3.40.1090.10">
    <property type="entry name" value="Cytosolic phospholipase A2 catalytic domain"/>
    <property type="match status" value="2"/>
</dbReference>
<dbReference type="OrthoDB" id="9770965at2"/>
<dbReference type="GO" id="GO:0016787">
    <property type="term" value="F:hydrolase activity"/>
    <property type="evidence" value="ECO:0007669"/>
    <property type="project" value="UniProtKB-UniRule"/>
</dbReference>
<protein>
    <recommendedName>
        <fullName evidence="5">PNPLA domain-containing protein</fullName>
    </recommendedName>
</protein>
<dbReference type="PANTHER" id="PTHR14226:SF57">
    <property type="entry name" value="BLR7027 PROTEIN"/>
    <property type="match status" value="1"/>
</dbReference>
<dbReference type="Pfam" id="PF01734">
    <property type="entry name" value="Patatin"/>
    <property type="match status" value="1"/>
</dbReference>
<proteinExistence type="predicted"/>
<feature type="active site" description="Nucleophile" evidence="4">
    <location>
        <position position="167"/>
    </location>
</feature>
<name>A0A4P6YVE1_9LACO</name>
<keyword evidence="3 4" id="KW-0443">Lipid metabolism</keyword>
<keyword evidence="7" id="KW-1185">Reference proteome</keyword>
<dbReference type="Proteomes" id="UP000292886">
    <property type="component" value="Chromosome"/>
</dbReference>
<dbReference type="KEGG" id="wei:EQG49_10210"/>
<gene>
    <name evidence="6" type="ORF">EQG49_10210</name>
</gene>
<dbReference type="GO" id="GO:0016042">
    <property type="term" value="P:lipid catabolic process"/>
    <property type="evidence" value="ECO:0007669"/>
    <property type="project" value="UniProtKB-UniRule"/>
</dbReference>
<dbReference type="InterPro" id="IPR016035">
    <property type="entry name" value="Acyl_Trfase/lysoPLipase"/>
</dbReference>
<dbReference type="RefSeq" id="WP_133363886.1">
    <property type="nucleotide sequence ID" value="NZ_CP037940.1"/>
</dbReference>
<evidence type="ECO:0000259" key="5">
    <source>
        <dbReference type="PROSITE" id="PS51635"/>
    </source>
</evidence>
<feature type="domain" description="PNPLA" evidence="5">
    <location>
        <begin position="134"/>
        <end position="312"/>
    </location>
</feature>
<dbReference type="PROSITE" id="PS51635">
    <property type="entry name" value="PNPLA"/>
    <property type="match status" value="1"/>
</dbReference>
<keyword evidence="2 4" id="KW-0442">Lipid degradation</keyword>
<dbReference type="AlphaFoldDB" id="A0A4P6YVE1"/>
<dbReference type="InterPro" id="IPR002641">
    <property type="entry name" value="PNPLA_dom"/>
</dbReference>
<evidence type="ECO:0000313" key="7">
    <source>
        <dbReference type="Proteomes" id="UP000292886"/>
    </source>
</evidence>
<evidence type="ECO:0000313" key="6">
    <source>
        <dbReference type="EMBL" id="QBO36809.1"/>
    </source>
</evidence>
<reference evidence="7" key="1">
    <citation type="submission" date="2019-03" db="EMBL/GenBank/DDBJ databases">
        <title>Weissella sp. 26KH-42 Genome sequencing.</title>
        <authorList>
            <person name="Heo J."/>
            <person name="Kim S.-J."/>
            <person name="Kim J.-S."/>
            <person name="Hong S.-B."/>
            <person name="Kwon S.-W."/>
        </authorList>
    </citation>
    <scope>NUCLEOTIDE SEQUENCE [LARGE SCALE GENOMIC DNA]</scope>
    <source>
        <strain evidence="7">26KH-42</strain>
    </source>
</reference>
<keyword evidence="1 4" id="KW-0378">Hydrolase</keyword>
<sequence length="520" mass="58623">MKIRKMLQQALPLHGFEQLLGFSKDLEQARIRYEQCVFGPQIEQFGVQDDKNELIAIFVIKRAQNGIEVKFAFIVHGADKTAVMKQLDEYVSAKRYRQVSVALDETWDNKVLRDMGFEQVDQRFVKIYQYPIYLVFGGGGAHGAFQTGVFDALKAAEIVPQGIIGVSVGAITGMSLQHLDSTTAHEVWGMLTTQKVYGTDEIGKTQSEFAQTMARQLVTRDYKSKDQLFDLFLPVAQKELVNPIVKFSLITTETTGLLQKIVTVDKDMTPEELTQWVVASSAFFPVVEPVEIDGKRYMDGGYSNDLPIQVAIEQGAKEIYAVDIQGLGRIRAVDLPSDVVLHQIETKWDLGPLLDFSPTQSEFNMRLGWLETQKLLGKLYGLRYTFAWQPDYAQVSWDNLSALFATTELTMQMQGLLGSEAVRLAYQRLLERFVGQSLTTDAQKGLATLELIADYLKLAPGKVYHPDYFIDILTSRFEHQRDLSAFNLPEGEISLAYAVLHPETILAGVFYTLMHSQLEK</sequence>
<evidence type="ECO:0000256" key="2">
    <source>
        <dbReference type="ARBA" id="ARBA00022963"/>
    </source>
</evidence>
<feature type="short sequence motif" description="GXGXXG" evidence="4">
    <location>
        <begin position="138"/>
        <end position="143"/>
    </location>
</feature>
<feature type="active site" description="Proton acceptor" evidence="4">
    <location>
        <position position="299"/>
    </location>
</feature>
<feature type="short sequence motif" description="DGA/G" evidence="4">
    <location>
        <begin position="299"/>
        <end position="301"/>
    </location>
</feature>
<evidence type="ECO:0000256" key="4">
    <source>
        <dbReference type="PROSITE-ProRule" id="PRU01161"/>
    </source>
</evidence>
<feature type="short sequence motif" description="GXSXG" evidence="4">
    <location>
        <begin position="165"/>
        <end position="169"/>
    </location>
</feature>
<accession>A0A4P6YVE1</accession>
<dbReference type="PANTHER" id="PTHR14226">
    <property type="entry name" value="NEUROPATHY TARGET ESTERASE/SWISS CHEESE D.MELANOGASTER"/>
    <property type="match status" value="1"/>
</dbReference>
<evidence type="ECO:0000256" key="3">
    <source>
        <dbReference type="ARBA" id="ARBA00023098"/>
    </source>
</evidence>
<organism evidence="6 7">
    <name type="scientific">Periweissella cryptocerci</name>
    <dbReference type="NCBI Taxonomy" id="2506420"/>
    <lineage>
        <taxon>Bacteria</taxon>
        <taxon>Bacillati</taxon>
        <taxon>Bacillota</taxon>
        <taxon>Bacilli</taxon>
        <taxon>Lactobacillales</taxon>
        <taxon>Lactobacillaceae</taxon>
        <taxon>Periweissella</taxon>
    </lineage>
</organism>
<dbReference type="EMBL" id="CP037940">
    <property type="protein sequence ID" value="QBO36809.1"/>
    <property type="molecule type" value="Genomic_DNA"/>
</dbReference>
<evidence type="ECO:0000256" key="1">
    <source>
        <dbReference type="ARBA" id="ARBA00022801"/>
    </source>
</evidence>
<dbReference type="InterPro" id="IPR050301">
    <property type="entry name" value="NTE"/>
</dbReference>